<evidence type="ECO:0000313" key="1">
    <source>
        <dbReference type="EMBL" id="MDO1534800.1"/>
    </source>
</evidence>
<sequence length="52" mass="6018">MNGRFGIQQTGVQGPRTKPLYKDFPQSQAELFGFWLFFLDQRPFGEFGVAFD</sequence>
<protein>
    <submittedName>
        <fullName evidence="1">Uncharacterized protein</fullName>
    </submittedName>
</protein>
<organism evidence="1 2">
    <name type="scientific">Variovorax ginsengisoli</name>
    <dbReference type="NCBI Taxonomy" id="363844"/>
    <lineage>
        <taxon>Bacteria</taxon>
        <taxon>Pseudomonadati</taxon>
        <taxon>Pseudomonadota</taxon>
        <taxon>Betaproteobacteria</taxon>
        <taxon>Burkholderiales</taxon>
        <taxon>Comamonadaceae</taxon>
        <taxon>Variovorax</taxon>
    </lineage>
</organism>
<name>A0ABT8S7L5_9BURK</name>
<evidence type="ECO:0000313" key="2">
    <source>
        <dbReference type="Proteomes" id="UP001169027"/>
    </source>
</evidence>
<gene>
    <name evidence="1" type="ORF">Q2T77_21130</name>
</gene>
<dbReference type="Proteomes" id="UP001169027">
    <property type="component" value="Unassembled WGS sequence"/>
</dbReference>
<proteinExistence type="predicted"/>
<accession>A0ABT8S7L5</accession>
<keyword evidence="2" id="KW-1185">Reference proteome</keyword>
<reference evidence="1" key="1">
    <citation type="submission" date="2023-06" db="EMBL/GenBank/DDBJ databases">
        <authorList>
            <person name="Jiang Y."/>
            <person name="Liu Q."/>
        </authorList>
    </citation>
    <scope>NUCLEOTIDE SEQUENCE</scope>
    <source>
        <strain evidence="1">CGMCC 1.12090</strain>
    </source>
</reference>
<comment type="caution">
    <text evidence="1">The sequence shown here is derived from an EMBL/GenBank/DDBJ whole genome shotgun (WGS) entry which is preliminary data.</text>
</comment>
<dbReference type="RefSeq" id="WP_301812565.1">
    <property type="nucleotide sequence ID" value="NZ_JAUJZH010000016.1"/>
</dbReference>
<dbReference type="EMBL" id="JAUKVY010000016">
    <property type="protein sequence ID" value="MDO1534800.1"/>
    <property type="molecule type" value="Genomic_DNA"/>
</dbReference>